<dbReference type="EMBL" id="JAMPKK010000028">
    <property type="protein sequence ID" value="MEP0865559.1"/>
    <property type="molecule type" value="Genomic_DNA"/>
</dbReference>
<dbReference type="GO" id="GO:0016301">
    <property type="term" value="F:kinase activity"/>
    <property type="evidence" value="ECO:0007669"/>
    <property type="project" value="UniProtKB-KW"/>
</dbReference>
<evidence type="ECO:0000313" key="7">
    <source>
        <dbReference type="EMBL" id="MEP0865559.1"/>
    </source>
</evidence>
<feature type="repeat" description="TPR" evidence="3">
    <location>
        <begin position="438"/>
        <end position="471"/>
    </location>
</feature>
<dbReference type="InterPro" id="IPR000719">
    <property type="entry name" value="Prot_kinase_dom"/>
</dbReference>
<feature type="repeat" description="TPR" evidence="3">
    <location>
        <begin position="336"/>
        <end position="369"/>
    </location>
</feature>
<dbReference type="Pfam" id="PF13181">
    <property type="entry name" value="TPR_8"/>
    <property type="match status" value="1"/>
</dbReference>
<feature type="region of interest" description="Disordered" evidence="5">
    <location>
        <begin position="682"/>
        <end position="710"/>
    </location>
</feature>
<feature type="repeat" description="TPR" evidence="3">
    <location>
        <begin position="540"/>
        <end position="573"/>
    </location>
</feature>
<feature type="repeat" description="TPR" evidence="3">
    <location>
        <begin position="404"/>
        <end position="437"/>
    </location>
</feature>
<feature type="repeat" description="TPR" evidence="3">
    <location>
        <begin position="506"/>
        <end position="539"/>
    </location>
</feature>
<protein>
    <submittedName>
        <fullName evidence="7">Serine/threonine-protein kinase</fullName>
    </submittedName>
</protein>
<keyword evidence="7" id="KW-0418">Kinase</keyword>
<evidence type="ECO:0000313" key="8">
    <source>
        <dbReference type="Proteomes" id="UP001442494"/>
    </source>
</evidence>
<dbReference type="Gene3D" id="1.10.510.10">
    <property type="entry name" value="Transferase(Phosphotransferase) domain 1"/>
    <property type="match status" value="1"/>
</dbReference>
<dbReference type="Gene3D" id="1.25.40.10">
    <property type="entry name" value="Tetratricopeptide repeat domain"/>
    <property type="match status" value="4"/>
</dbReference>
<evidence type="ECO:0000256" key="4">
    <source>
        <dbReference type="PROSITE-ProRule" id="PRU10141"/>
    </source>
</evidence>
<keyword evidence="4" id="KW-0067">ATP-binding</keyword>
<dbReference type="CDD" id="cd14014">
    <property type="entry name" value="STKc_PknB_like"/>
    <property type="match status" value="1"/>
</dbReference>
<dbReference type="InterPro" id="IPR051685">
    <property type="entry name" value="Ycf3/AcsC/BcsC/TPR_MFPF"/>
</dbReference>
<evidence type="ECO:0000256" key="1">
    <source>
        <dbReference type="ARBA" id="ARBA00022737"/>
    </source>
</evidence>
<dbReference type="PANTHER" id="PTHR44943">
    <property type="entry name" value="CELLULOSE SYNTHASE OPERON PROTEIN C"/>
    <property type="match status" value="1"/>
</dbReference>
<dbReference type="SUPFAM" id="SSF48452">
    <property type="entry name" value="TPR-like"/>
    <property type="match status" value="1"/>
</dbReference>
<dbReference type="Pfam" id="PF13414">
    <property type="entry name" value="TPR_11"/>
    <property type="match status" value="2"/>
</dbReference>
<feature type="repeat" description="TPR" evidence="3">
    <location>
        <begin position="608"/>
        <end position="641"/>
    </location>
</feature>
<evidence type="ECO:0000259" key="6">
    <source>
        <dbReference type="PROSITE" id="PS50011"/>
    </source>
</evidence>
<dbReference type="PROSITE" id="PS50011">
    <property type="entry name" value="PROTEIN_KINASE_DOM"/>
    <property type="match status" value="1"/>
</dbReference>
<feature type="binding site" evidence="4">
    <location>
        <position position="44"/>
    </location>
    <ligand>
        <name>ATP</name>
        <dbReference type="ChEBI" id="CHEBI:30616"/>
    </ligand>
</feature>
<evidence type="ECO:0000256" key="5">
    <source>
        <dbReference type="SAM" id="MobiDB-lite"/>
    </source>
</evidence>
<dbReference type="Pfam" id="PF13432">
    <property type="entry name" value="TPR_16"/>
    <property type="match status" value="1"/>
</dbReference>
<feature type="compositionally biased region" description="Basic and acidic residues" evidence="5">
    <location>
        <begin position="689"/>
        <end position="710"/>
    </location>
</feature>
<sequence length="710" mass="81193">MNLTLGQILGGHYQIINSLGGGGFGKTYLAKDMYLPGNPPCVVKQLKPQSTNPQTLEIARRLFDTEAKVLYQLGNHAQIPRLFAYFEENQEFYLIQEFIEGYNLSEELTPGKQLSEDEVVSLLQDILEILEFVHQQNVIHRDINPRNLIRRQEDNKLVLIDFGAVKQISTQIINGIQSNLTVAIGTQGYLPSEQANGHPKLTSDIYAVGMIGIQALTGIFPNQLKTDLDTGEIIWRNHSSVSNGLGNVLDKMVRYDFRQRYQSASEGLQALKDLKIPTGVTMMVSPVAKTPVRPTTHKKAKKSVSIWRNVLILTVLFGLGTVGGLYLVNFVNSSNATDLYNRGKTLSELNRNEEAIALYNKALKISPDYFEAWNGCGKSLLDLKKYKEALDAYDKAIQLNPVSFEAWAGRGYVLDNLQRYKEAIYSFDKALKVKQNSPEVWNGKGEAQTNLQQYEEAIDSFDKAVKFKQDYYQAWYSKGWAEHNLQKYEDAITSYNKAIDFKSDYAQAWHNRGNSLISLQRYQDAVESYEKAVKFQPNNYNAWYSRGNALVNLQQYKEAIDSYKQVNKIQPSYYKGWYARGWALHQLERYEEALGFYQKALRLNNNDYIIWYNLGNLLYNLKKYEDAIASYNRAVSIRSEHYESWFSRGNALFNLQKYQEALSSYEKAIRYKPDYQQAIEAKQQVESQIKPEKLTPKAGKKSDKSGKADS</sequence>
<dbReference type="InterPro" id="IPR019734">
    <property type="entry name" value="TPR_rpt"/>
</dbReference>
<dbReference type="InterPro" id="IPR017441">
    <property type="entry name" value="Protein_kinase_ATP_BS"/>
</dbReference>
<evidence type="ECO:0000256" key="2">
    <source>
        <dbReference type="ARBA" id="ARBA00022803"/>
    </source>
</evidence>
<dbReference type="PROSITE" id="PS00107">
    <property type="entry name" value="PROTEIN_KINASE_ATP"/>
    <property type="match status" value="1"/>
</dbReference>
<dbReference type="Pfam" id="PF00069">
    <property type="entry name" value="Pkinase"/>
    <property type="match status" value="1"/>
</dbReference>
<keyword evidence="7" id="KW-0808">Transferase</keyword>
<keyword evidence="8" id="KW-1185">Reference proteome</keyword>
<proteinExistence type="predicted"/>
<dbReference type="InterPro" id="IPR011009">
    <property type="entry name" value="Kinase-like_dom_sf"/>
</dbReference>
<feature type="repeat" description="TPR" evidence="3">
    <location>
        <begin position="370"/>
        <end position="403"/>
    </location>
</feature>
<feature type="repeat" description="TPR" evidence="3">
    <location>
        <begin position="642"/>
        <end position="675"/>
    </location>
</feature>
<dbReference type="RefSeq" id="WP_190426006.1">
    <property type="nucleotide sequence ID" value="NZ_JAMPKK010000028.1"/>
</dbReference>
<name>A0ABV0JPZ5_9CYAN</name>
<feature type="repeat" description="TPR" evidence="3">
    <location>
        <begin position="574"/>
        <end position="607"/>
    </location>
</feature>
<organism evidence="7 8">
    <name type="scientific">Funiculus sociatus GB2-A5</name>
    <dbReference type="NCBI Taxonomy" id="2933946"/>
    <lineage>
        <taxon>Bacteria</taxon>
        <taxon>Bacillati</taxon>
        <taxon>Cyanobacteriota</taxon>
        <taxon>Cyanophyceae</taxon>
        <taxon>Coleofasciculales</taxon>
        <taxon>Coleofasciculaceae</taxon>
        <taxon>Funiculus</taxon>
    </lineage>
</organism>
<dbReference type="PROSITE" id="PS50293">
    <property type="entry name" value="TPR_REGION"/>
    <property type="match status" value="4"/>
</dbReference>
<dbReference type="SUPFAM" id="SSF56112">
    <property type="entry name" value="Protein kinase-like (PK-like)"/>
    <property type="match status" value="1"/>
</dbReference>
<dbReference type="Gene3D" id="3.30.200.20">
    <property type="entry name" value="Phosphorylase Kinase, domain 1"/>
    <property type="match status" value="1"/>
</dbReference>
<keyword evidence="1" id="KW-0677">Repeat</keyword>
<evidence type="ECO:0000256" key="3">
    <source>
        <dbReference type="PROSITE-ProRule" id="PRU00339"/>
    </source>
</evidence>
<reference evidence="7 8" key="1">
    <citation type="submission" date="2022-04" db="EMBL/GenBank/DDBJ databases">
        <title>Positive selection, recombination, and allopatry shape intraspecific diversity of widespread and dominant cyanobacteria.</title>
        <authorList>
            <person name="Wei J."/>
            <person name="Shu W."/>
            <person name="Hu C."/>
        </authorList>
    </citation>
    <scope>NUCLEOTIDE SEQUENCE [LARGE SCALE GENOMIC DNA]</scope>
    <source>
        <strain evidence="7 8">GB2-A5</strain>
    </source>
</reference>
<comment type="caution">
    <text evidence="7">The sequence shown here is derived from an EMBL/GenBank/DDBJ whole genome shotgun (WGS) entry which is preliminary data.</text>
</comment>
<accession>A0ABV0JPZ5</accession>
<keyword evidence="2 3" id="KW-0802">TPR repeat</keyword>
<dbReference type="PANTHER" id="PTHR44943:SF4">
    <property type="entry name" value="TPR REPEAT-CONTAINING PROTEIN MJ0798"/>
    <property type="match status" value="1"/>
</dbReference>
<feature type="repeat" description="TPR" evidence="3">
    <location>
        <begin position="472"/>
        <end position="505"/>
    </location>
</feature>
<feature type="domain" description="Protein kinase" evidence="6">
    <location>
        <begin position="13"/>
        <end position="276"/>
    </location>
</feature>
<dbReference type="InterPro" id="IPR011990">
    <property type="entry name" value="TPR-like_helical_dom_sf"/>
</dbReference>
<dbReference type="Proteomes" id="UP001442494">
    <property type="component" value="Unassembled WGS sequence"/>
</dbReference>
<dbReference type="PROSITE" id="PS50005">
    <property type="entry name" value="TPR"/>
    <property type="match status" value="10"/>
</dbReference>
<gene>
    <name evidence="7" type="ORF">NDI37_13890</name>
</gene>
<dbReference type="SMART" id="SM00028">
    <property type="entry name" value="TPR"/>
    <property type="match status" value="10"/>
</dbReference>
<keyword evidence="4" id="KW-0547">Nucleotide-binding</keyword>
<dbReference type="Pfam" id="PF00515">
    <property type="entry name" value="TPR_1"/>
    <property type="match status" value="3"/>
</dbReference>